<comment type="subcellular location">
    <subcellularLocation>
        <location evidence="1">Nucleus</location>
    </subcellularLocation>
</comment>
<evidence type="ECO:0000313" key="7">
    <source>
        <dbReference type="Proteomes" id="UP000724874"/>
    </source>
</evidence>
<dbReference type="GO" id="GO:0005634">
    <property type="term" value="C:nucleus"/>
    <property type="evidence" value="ECO:0007669"/>
    <property type="project" value="UniProtKB-SubCell"/>
</dbReference>
<keyword evidence="7" id="KW-1185">Reference proteome</keyword>
<evidence type="ECO:0000256" key="3">
    <source>
        <dbReference type="ARBA" id="ARBA00021502"/>
    </source>
</evidence>
<feature type="domain" description="Pre-rRNA-processing protein RIX1 N-terminal" evidence="5">
    <location>
        <begin position="8"/>
        <end position="190"/>
    </location>
</feature>
<dbReference type="Pfam" id="PF08167">
    <property type="entry name" value="RIX1"/>
    <property type="match status" value="1"/>
</dbReference>
<dbReference type="EMBL" id="JADNYJ010000001">
    <property type="protein sequence ID" value="KAF8913747.1"/>
    <property type="molecule type" value="Genomic_DNA"/>
</dbReference>
<gene>
    <name evidence="6" type="ORF">CPB84DRAFT_1670030</name>
</gene>
<dbReference type="GO" id="GO:0006364">
    <property type="term" value="P:rRNA processing"/>
    <property type="evidence" value="ECO:0007669"/>
    <property type="project" value="TreeGrafter"/>
</dbReference>
<dbReference type="InterPro" id="IPR012583">
    <property type="entry name" value="RIX1_N"/>
</dbReference>
<name>A0A9P5P120_GYMJU</name>
<dbReference type="OrthoDB" id="20900at2759"/>
<evidence type="ECO:0000256" key="2">
    <source>
        <dbReference type="ARBA" id="ARBA00010511"/>
    </source>
</evidence>
<reference evidence="6" key="1">
    <citation type="submission" date="2020-11" db="EMBL/GenBank/DDBJ databases">
        <authorList>
            <consortium name="DOE Joint Genome Institute"/>
            <person name="Ahrendt S."/>
            <person name="Riley R."/>
            <person name="Andreopoulos W."/>
            <person name="LaButti K."/>
            <person name="Pangilinan J."/>
            <person name="Ruiz-duenas F.J."/>
            <person name="Barrasa J.M."/>
            <person name="Sanchez-Garcia M."/>
            <person name="Camarero S."/>
            <person name="Miyauchi S."/>
            <person name="Serrano A."/>
            <person name="Linde D."/>
            <person name="Babiker R."/>
            <person name="Drula E."/>
            <person name="Ayuso-Fernandez I."/>
            <person name="Pacheco R."/>
            <person name="Padilla G."/>
            <person name="Ferreira P."/>
            <person name="Barriuso J."/>
            <person name="Kellner H."/>
            <person name="Castanera R."/>
            <person name="Alfaro M."/>
            <person name="Ramirez L."/>
            <person name="Pisabarro A.G."/>
            <person name="Kuo A."/>
            <person name="Tritt A."/>
            <person name="Lipzen A."/>
            <person name="He G."/>
            <person name="Yan M."/>
            <person name="Ng V."/>
            <person name="Cullen D."/>
            <person name="Martin F."/>
            <person name="Rosso M.-N."/>
            <person name="Henrissat B."/>
            <person name="Hibbett D."/>
            <person name="Martinez A.T."/>
            <person name="Grigoriev I.V."/>
        </authorList>
    </citation>
    <scope>NUCLEOTIDE SEQUENCE</scope>
    <source>
        <strain evidence="6">AH 44721</strain>
    </source>
</reference>
<evidence type="ECO:0000313" key="6">
    <source>
        <dbReference type="EMBL" id="KAF8913747.1"/>
    </source>
</evidence>
<sequence>MEPGSNLKSLLQTQLASDASATRYLPYCLSMLTADSLQPSPHSTKWTTRINALLHSKESGARWAGLCLAYKSSLLSQGLMIDAAQSWITTALPIFSRNEPIPVLKAAIRLLRVVFTTAVDVPEFHRQICIPNVVKFTSAIVSLVENNPDLELCITCLGTLTQIVTLYPTTHRASSAALSAVSIRYLNGSPAGPTDKEKVAAASQLYAVLPLTGGKVGAINLWRKSVDETLAFGWESFHCLRTTFPIAKGFDRPKLSDEPQVVIPMNHDRLHCCITTFQSLLSDPTTVQVPLGDLVRFIFCLLSCSTDEKIDGFIDPSIRAMEVAEVPHIWALGCTLLTSMTEQFHSQLNPHSGQLLSVLAFQLDKMPNDHQRLYLLKALDSLLKNCYLLDSSVLPTRLAKAVLPSITQLLSLPFGNGTGKGKPSSSKDNSGKKRARNYEGDEVFKLTRRAIFSTAEERHILLLSIDVVQVLFKNPNLSSAMQSIIARIFIFILLFLPRMPASLLSEDPSFLQVITTKVQKFAFVIGSGTTSVMGKALPFVIQEGLTGSLQVIHLNKLFMQNDIAMLLHPRVPPLVRSMPHVELLSLWKAEESQGEAEILSNLMALNTHDVHPNNPPEDIVMNDQIAPALETRETIQNATLKKPSTTESIPPFPLQLTQESMFKVNCLLNKRTRTETRLRDCLPSRSL</sequence>
<dbReference type="AlphaFoldDB" id="A0A9P5P120"/>
<comment type="similarity">
    <text evidence="2">Belongs to the RIX1/PELP1 family.</text>
</comment>
<dbReference type="SUPFAM" id="SSF48371">
    <property type="entry name" value="ARM repeat"/>
    <property type="match status" value="1"/>
</dbReference>
<dbReference type="PANTHER" id="PTHR34105">
    <property type="entry name" value="PROLINE-, GLUTAMIC ACID- AND LEUCINE-RICH PROTEIN 1"/>
    <property type="match status" value="1"/>
</dbReference>
<dbReference type="InterPro" id="IPR016024">
    <property type="entry name" value="ARM-type_fold"/>
</dbReference>
<keyword evidence="4" id="KW-0539">Nucleus</keyword>
<evidence type="ECO:0000256" key="4">
    <source>
        <dbReference type="ARBA" id="ARBA00023242"/>
    </source>
</evidence>
<evidence type="ECO:0000256" key="1">
    <source>
        <dbReference type="ARBA" id="ARBA00004123"/>
    </source>
</evidence>
<dbReference type="Proteomes" id="UP000724874">
    <property type="component" value="Unassembled WGS sequence"/>
</dbReference>
<accession>A0A9P5P120</accession>
<protein>
    <recommendedName>
        <fullName evidence="3">Pre-rRNA-processing protein RIX1</fullName>
    </recommendedName>
</protein>
<evidence type="ECO:0000259" key="5">
    <source>
        <dbReference type="Pfam" id="PF08167"/>
    </source>
</evidence>
<comment type="caution">
    <text evidence="6">The sequence shown here is derived from an EMBL/GenBank/DDBJ whole genome shotgun (WGS) entry which is preliminary data.</text>
</comment>
<proteinExistence type="inferred from homology"/>
<organism evidence="6 7">
    <name type="scientific">Gymnopilus junonius</name>
    <name type="common">Spectacular rustgill mushroom</name>
    <name type="synonym">Gymnopilus spectabilis subsp. junonius</name>
    <dbReference type="NCBI Taxonomy" id="109634"/>
    <lineage>
        <taxon>Eukaryota</taxon>
        <taxon>Fungi</taxon>
        <taxon>Dikarya</taxon>
        <taxon>Basidiomycota</taxon>
        <taxon>Agaricomycotina</taxon>
        <taxon>Agaricomycetes</taxon>
        <taxon>Agaricomycetidae</taxon>
        <taxon>Agaricales</taxon>
        <taxon>Agaricineae</taxon>
        <taxon>Hymenogastraceae</taxon>
        <taxon>Gymnopilus</taxon>
    </lineage>
</organism>
<dbReference type="PANTHER" id="PTHR34105:SF1">
    <property type="entry name" value="PROLINE-, GLUTAMIC ACID- AND LEUCINE-RICH PROTEIN 1"/>
    <property type="match status" value="1"/>
</dbReference>